<dbReference type="Proteomes" id="UP000282084">
    <property type="component" value="Unassembled WGS sequence"/>
</dbReference>
<proteinExistence type="predicted"/>
<reference evidence="1 2" key="1">
    <citation type="submission" date="2018-10" db="EMBL/GenBank/DDBJ databases">
        <title>Sequencing the genomes of 1000 actinobacteria strains.</title>
        <authorList>
            <person name="Klenk H.-P."/>
        </authorList>
    </citation>
    <scope>NUCLEOTIDE SEQUENCE [LARGE SCALE GENOMIC DNA]</scope>
    <source>
        <strain evidence="1 2">DSM 43800</strain>
    </source>
</reference>
<sequence length="31" mass="3220">MGTSEVVEAFEDGLARLTGRVERPTATASAP</sequence>
<dbReference type="AlphaFoldDB" id="A0A495W3T7"/>
<accession>A0A495W3T7</accession>
<dbReference type="EMBL" id="RBXO01000001">
    <property type="protein sequence ID" value="RKT56159.1"/>
    <property type="molecule type" value="Genomic_DNA"/>
</dbReference>
<evidence type="ECO:0000313" key="1">
    <source>
        <dbReference type="EMBL" id="RKT56159.1"/>
    </source>
</evidence>
<organism evidence="1 2">
    <name type="scientific">Saccharothrix australiensis</name>
    <dbReference type="NCBI Taxonomy" id="2072"/>
    <lineage>
        <taxon>Bacteria</taxon>
        <taxon>Bacillati</taxon>
        <taxon>Actinomycetota</taxon>
        <taxon>Actinomycetes</taxon>
        <taxon>Pseudonocardiales</taxon>
        <taxon>Pseudonocardiaceae</taxon>
        <taxon>Saccharothrix</taxon>
    </lineage>
</organism>
<name>A0A495W3T7_9PSEU</name>
<keyword evidence="2" id="KW-1185">Reference proteome</keyword>
<comment type="caution">
    <text evidence="1">The sequence shown here is derived from an EMBL/GenBank/DDBJ whole genome shotgun (WGS) entry which is preliminary data.</text>
</comment>
<protein>
    <submittedName>
        <fullName evidence="1">Uncharacterized protein</fullName>
    </submittedName>
</protein>
<gene>
    <name evidence="1" type="ORF">C8E97_4848</name>
</gene>
<evidence type="ECO:0000313" key="2">
    <source>
        <dbReference type="Proteomes" id="UP000282084"/>
    </source>
</evidence>